<evidence type="ECO:0000313" key="2">
    <source>
        <dbReference type="EMBL" id="USW59484.1"/>
    </source>
</evidence>
<dbReference type="Proteomes" id="UP001056384">
    <property type="component" value="Chromosome 12"/>
</dbReference>
<evidence type="ECO:0000313" key="3">
    <source>
        <dbReference type="Proteomes" id="UP001056384"/>
    </source>
</evidence>
<feature type="chain" id="PRO_5040347430" evidence="1">
    <location>
        <begin position="17"/>
        <end position="232"/>
    </location>
</feature>
<dbReference type="EMBL" id="CP099429">
    <property type="protein sequence ID" value="USW59484.1"/>
    <property type="molecule type" value="Genomic_DNA"/>
</dbReference>
<reference evidence="2" key="1">
    <citation type="submission" date="2022-06" db="EMBL/GenBank/DDBJ databases">
        <title>Complete genome sequences of two strains of the flax pathogen Septoria linicola.</title>
        <authorList>
            <person name="Lapalu N."/>
            <person name="Simon A."/>
            <person name="Demenou B."/>
            <person name="Paumier D."/>
            <person name="Guillot M.-P."/>
            <person name="Gout L."/>
            <person name="Valade R."/>
        </authorList>
    </citation>
    <scope>NUCLEOTIDE SEQUENCE</scope>
    <source>
        <strain evidence="2">SE15195</strain>
    </source>
</reference>
<name>A0A9Q9B1Y0_9PEZI</name>
<gene>
    <name evidence="2" type="ORF">Slin15195_G128030</name>
</gene>
<protein>
    <submittedName>
        <fullName evidence="2">Uncharacterized protein</fullName>
    </submittedName>
</protein>
<organism evidence="2 3">
    <name type="scientific">Septoria linicola</name>
    <dbReference type="NCBI Taxonomy" id="215465"/>
    <lineage>
        <taxon>Eukaryota</taxon>
        <taxon>Fungi</taxon>
        <taxon>Dikarya</taxon>
        <taxon>Ascomycota</taxon>
        <taxon>Pezizomycotina</taxon>
        <taxon>Dothideomycetes</taxon>
        <taxon>Dothideomycetidae</taxon>
        <taxon>Mycosphaerellales</taxon>
        <taxon>Mycosphaerellaceae</taxon>
        <taxon>Septoria</taxon>
    </lineage>
</organism>
<sequence length="232" mass="24472">MFPLTLLSLLTTTSLAHPNKRQSSDYGYQFSNALSTGPVSSTSFIRSANTTLILPATNTPQTGNLALWPGMGTSGGNLIQGLAISVADGSAGCKKEESVGKWCVVASTLEETQQMGEYVVAEEGARVGFYYEYNDSTKEYDQTVSLNGKVVSKISTSSGVAQGWGTAVECQSAACGTVPTHKYVDTTLTMDVADPDYDQTKGTTGATGEMVTADGGKTWTIAEIAIESHTYE</sequence>
<evidence type="ECO:0000256" key="1">
    <source>
        <dbReference type="SAM" id="SignalP"/>
    </source>
</evidence>
<proteinExistence type="predicted"/>
<dbReference type="AlphaFoldDB" id="A0A9Q9B1Y0"/>
<feature type="signal peptide" evidence="1">
    <location>
        <begin position="1"/>
        <end position="16"/>
    </location>
</feature>
<keyword evidence="3" id="KW-1185">Reference proteome</keyword>
<accession>A0A9Q9B1Y0</accession>
<keyword evidence="1" id="KW-0732">Signal</keyword>